<feature type="region of interest" description="Disordered" evidence="9">
    <location>
        <begin position="704"/>
        <end position="726"/>
    </location>
</feature>
<comment type="subcellular location">
    <subcellularLocation>
        <location evidence="1">Nucleus</location>
    </subcellularLocation>
</comment>
<dbReference type="Pfam" id="PF00320">
    <property type="entry name" value="GATA"/>
    <property type="match status" value="1"/>
</dbReference>
<feature type="compositionally biased region" description="Low complexity" evidence="9">
    <location>
        <begin position="973"/>
        <end position="988"/>
    </location>
</feature>
<keyword evidence="4" id="KW-0862">Zinc</keyword>
<dbReference type="InterPro" id="IPR039355">
    <property type="entry name" value="Transcription_factor_GATA"/>
</dbReference>
<protein>
    <recommendedName>
        <fullName evidence="10">GATA-type domain-containing protein</fullName>
    </recommendedName>
</protein>
<evidence type="ECO:0000256" key="8">
    <source>
        <dbReference type="PROSITE-ProRule" id="PRU00094"/>
    </source>
</evidence>
<evidence type="ECO:0000256" key="7">
    <source>
        <dbReference type="ARBA" id="ARBA00023242"/>
    </source>
</evidence>
<feature type="compositionally biased region" description="Low complexity" evidence="9">
    <location>
        <begin position="504"/>
        <end position="523"/>
    </location>
</feature>
<feature type="compositionally biased region" description="Polar residues" evidence="9">
    <location>
        <begin position="871"/>
        <end position="886"/>
    </location>
</feature>
<feature type="compositionally biased region" description="Basic and acidic residues" evidence="9">
    <location>
        <begin position="396"/>
        <end position="418"/>
    </location>
</feature>
<feature type="region of interest" description="Disordered" evidence="9">
    <location>
        <begin position="295"/>
        <end position="328"/>
    </location>
</feature>
<keyword evidence="3 8" id="KW-0863">Zinc-finger</keyword>
<dbReference type="SUPFAM" id="SSF57716">
    <property type="entry name" value="Glucocorticoid receptor-like (DNA-binding domain)"/>
    <property type="match status" value="1"/>
</dbReference>
<feature type="region of interest" description="Disordered" evidence="9">
    <location>
        <begin position="569"/>
        <end position="655"/>
    </location>
</feature>
<name>A0ABR1KAM5_9AGAR</name>
<evidence type="ECO:0000256" key="9">
    <source>
        <dbReference type="SAM" id="MobiDB-lite"/>
    </source>
</evidence>
<proteinExistence type="predicted"/>
<keyword evidence="5" id="KW-0805">Transcription regulation</keyword>
<feature type="compositionally biased region" description="Polar residues" evidence="9">
    <location>
        <begin position="26"/>
        <end position="38"/>
    </location>
</feature>
<comment type="caution">
    <text evidence="11">The sequence shown here is derived from an EMBL/GenBank/DDBJ whole genome shotgun (WGS) entry which is preliminary data.</text>
</comment>
<evidence type="ECO:0000259" key="10">
    <source>
        <dbReference type="PROSITE" id="PS50114"/>
    </source>
</evidence>
<dbReference type="EMBL" id="JBANRG010000001">
    <property type="protein sequence ID" value="KAK7472531.1"/>
    <property type="molecule type" value="Genomic_DNA"/>
</dbReference>
<gene>
    <name evidence="11" type="ORF">VKT23_000646</name>
</gene>
<keyword evidence="12" id="KW-1185">Reference proteome</keyword>
<feature type="region of interest" description="Disordered" evidence="9">
    <location>
        <begin position="157"/>
        <end position="277"/>
    </location>
</feature>
<evidence type="ECO:0000313" key="11">
    <source>
        <dbReference type="EMBL" id="KAK7472531.1"/>
    </source>
</evidence>
<feature type="region of interest" description="Disordered" evidence="9">
    <location>
        <begin position="124"/>
        <end position="144"/>
    </location>
</feature>
<dbReference type="InterPro" id="IPR013088">
    <property type="entry name" value="Znf_NHR/GATA"/>
</dbReference>
<feature type="compositionally biased region" description="Low complexity" evidence="9">
    <location>
        <begin position="569"/>
        <end position="582"/>
    </location>
</feature>
<feature type="compositionally biased region" description="Polar residues" evidence="9">
    <location>
        <begin position="829"/>
        <end position="849"/>
    </location>
</feature>
<organism evidence="11 12">
    <name type="scientific">Marasmiellus scandens</name>
    <dbReference type="NCBI Taxonomy" id="2682957"/>
    <lineage>
        <taxon>Eukaryota</taxon>
        <taxon>Fungi</taxon>
        <taxon>Dikarya</taxon>
        <taxon>Basidiomycota</taxon>
        <taxon>Agaricomycotina</taxon>
        <taxon>Agaricomycetes</taxon>
        <taxon>Agaricomycetidae</taxon>
        <taxon>Agaricales</taxon>
        <taxon>Marasmiineae</taxon>
        <taxon>Omphalotaceae</taxon>
        <taxon>Marasmiellus</taxon>
    </lineage>
</organism>
<dbReference type="InterPro" id="IPR000679">
    <property type="entry name" value="Znf_GATA"/>
</dbReference>
<evidence type="ECO:0000256" key="1">
    <source>
        <dbReference type="ARBA" id="ARBA00004123"/>
    </source>
</evidence>
<keyword evidence="7" id="KW-0539">Nucleus</keyword>
<dbReference type="Gene3D" id="3.30.50.10">
    <property type="entry name" value="Erythroid Transcription Factor GATA-1, subunit A"/>
    <property type="match status" value="1"/>
</dbReference>
<feature type="domain" description="GATA-type" evidence="10">
    <location>
        <begin position="897"/>
        <end position="950"/>
    </location>
</feature>
<dbReference type="PROSITE" id="PS50114">
    <property type="entry name" value="GATA_ZN_FINGER_2"/>
    <property type="match status" value="1"/>
</dbReference>
<dbReference type="PANTHER" id="PTHR10071:SF281">
    <property type="entry name" value="BOX A-BINDING FACTOR-RELATED"/>
    <property type="match status" value="1"/>
</dbReference>
<feature type="compositionally biased region" description="Low complexity" evidence="9">
    <location>
        <begin position="219"/>
        <end position="243"/>
    </location>
</feature>
<evidence type="ECO:0000256" key="3">
    <source>
        <dbReference type="ARBA" id="ARBA00022771"/>
    </source>
</evidence>
<dbReference type="Proteomes" id="UP001498398">
    <property type="component" value="Unassembled WGS sequence"/>
</dbReference>
<feature type="compositionally biased region" description="Basic and acidic residues" evidence="9">
    <location>
        <begin position="368"/>
        <end position="385"/>
    </location>
</feature>
<keyword evidence="2" id="KW-0479">Metal-binding</keyword>
<evidence type="ECO:0000256" key="5">
    <source>
        <dbReference type="ARBA" id="ARBA00023015"/>
    </source>
</evidence>
<feature type="region of interest" description="Disordered" evidence="9">
    <location>
        <begin position="948"/>
        <end position="1045"/>
    </location>
</feature>
<dbReference type="Pfam" id="PF08550">
    <property type="entry name" value="GATA_AreA"/>
    <property type="match status" value="1"/>
</dbReference>
<evidence type="ECO:0000256" key="6">
    <source>
        <dbReference type="ARBA" id="ARBA00023163"/>
    </source>
</evidence>
<feature type="region of interest" description="Disordered" evidence="9">
    <location>
        <begin position="491"/>
        <end position="523"/>
    </location>
</feature>
<feature type="compositionally biased region" description="Pro residues" evidence="9">
    <location>
        <begin position="172"/>
        <end position="183"/>
    </location>
</feature>
<dbReference type="PANTHER" id="PTHR10071">
    <property type="entry name" value="TRANSCRIPTION FACTOR GATA FAMILY MEMBER"/>
    <property type="match status" value="1"/>
</dbReference>
<reference evidence="11 12" key="1">
    <citation type="submission" date="2024-01" db="EMBL/GenBank/DDBJ databases">
        <title>A draft genome for the cacao thread blight pathogen Marasmiellus scandens.</title>
        <authorList>
            <person name="Baruah I.K."/>
            <person name="Leung J."/>
            <person name="Bukari Y."/>
            <person name="Amoako-Attah I."/>
            <person name="Meinhardt L.W."/>
            <person name="Bailey B.A."/>
            <person name="Cohen S.P."/>
        </authorList>
    </citation>
    <scope>NUCLEOTIDE SEQUENCE [LARGE SCALE GENOMIC DNA]</scope>
    <source>
        <strain evidence="11 12">GH-19</strain>
    </source>
</reference>
<feature type="compositionally biased region" description="Basic and acidic residues" evidence="9">
    <location>
        <begin position="631"/>
        <end position="646"/>
    </location>
</feature>
<sequence>MDPSSSSLRTYIDSNRSWSPVHRPVVNTSALPNHSTDLGSPHPSSIPTSTHGSPWSANIPLAPAPSSPIFMMNQNSQSSTRSSDHPSSLQSLGPDWANIFASPLNPSMFAALAANGVLGPMAGHSSSMPASSFHQHYQPASTSRQQLPNIDVMVQPSATGQWSESPLSYTHNPPPFHSKPPLPRTDSSSSLHHPKSSKTPVHSPNYVPVHNPMDDPRLLSRQSRSSRISNGSQSQSGSMNSRSPLEYNSPFTAQEPPPSSTRASFAQSPISPTESKSSMFTDIFSDDLFRSAKDSSEATSSFTSPRVSGSPDLSTGPLPENAEELAKEDPLATQVWKMFARTKATLPHAQRVENITWRMMALALKKKKEEEAAAKSPRSDAKDSPTDDDATTPNEKPIKTEPDANDSDERGRRIDKGKAKVRVVGFDGTNQDGNEEPEVTPMDWRAISRSRSRISMDWRPASRSRSRPPDSMSFDVHGIISNANFDSRFSFPSGAAKPMSSSMPNTSLLTSSRRSPPLSKSELPSVYEDASHFDNSDPRFLQSLNYGNSISDFNSPSFAPSSLPSLGLHGLPRIPSSGSSSSTDQRSFPRHVRKTSFDHTVSKEGIFTGVSGRHQVNGRPLSPDGLSGTKRRADAPHAESLLRGDPSDLDGVSKLLPSHHQQLGSESSDFGRNSPFSSSSFHFSFPSSYDGVFDVPGATSSLTSGDFSDRSRFDSARSSISGPSFQPGSVSAAEGLSAVAASASAAMAEEYARLNAASLDDPSMNYRLMGFYDSGHQNPFTHVDPTQILQPGETGQGGFFHASPSSDGWGQGGINGSSSNASPEPFIASNASTPPSVEGGTTSAQNSTGRHAGRKYISLKQGSEDRKKGGQLTSPKPASSSPNADGTSGGNKNDDSESTPTLCTNCQTTNTPLWRRDPEGQPLCNACGLFYKLHGVVRPLSLKTDVIKKRNRASGAPSGGGRKGNNGLPKIASSGTRPRSQSSSTVGSTGNGRVGGSGSGRVGLGPPTTVAAAANGGALAMKRQRRTSTSATQGTASRRGEAGQS</sequence>
<dbReference type="CDD" id="cd00202">
    <property type="entry name" value="ZnF_GATA"/>
    <property type="match status" value="1"/>
</dbReference>
<evidence type="ECO:0000256" key="2">
    <source>
        <dbReference type="ARBA" id="ARBA00022723"/>
    </source>
</evidence>
<feature type="compositionally biased region" description="Low complexity" evidence="9">
    <location>
        <begin position="39"/>
        <end position="54"/>
    </location>
</feature>
<feature type="region of interest" description="Disordered" evidence="9">
    <location>
        <begin position="18"/>
        <end position="90"/>
    </location>
</feature>
<feature type="compositionally biased region" description="Polar residues" evidence="9">
    <location>
        <begin position="157"/>
        <end position="171"/>
    </location>
</feature>
<dbReference type="PRINTS" id="PR00619">
    <property type="entry name" value="GATAZNFINGER"/>
</dbReference>
<accession>A0ABR1KAM5</accession>
<feature type="compositionally biased region" description="Polar residues" evidence="9">
    <location>
        <begin position="297"/>
        <end position="313"/>
    </location>
</feature>
<feature type="region of interest" description="Disordered" evidence="9">
    <location>
        <begin position="781"/>
        <end position="901"/>
    </location>
</feature>
<feature type="compositionally biased region" description="Low complexity" evidence="9">
    <location>
        <begin position="1011"/>
        <end position="1020"/>
    </location>
</feature>
<feature type="compositionally biased region" description="Gly residues" evidence="9">
    <location>
        <begin position="989"/>
        <end position="1003"/>
    </location>
</feature>
<evidence type="ECO:0000313" key="12">
    <source>
        <dbReference type="Proteomes" id="UP001498398"/>
    </source>
</evidence>
<dbReference type="PROSITE" id="PS00344">
    <property type="entry name" value="GATA_ZN_FINGER_1"/>
    <property type="match status" value="1"/>
</dbReference>
<feature type="region of interest" description="Disordered" evidence="9">
    <location>
        <begin position="457"/>
        <end position="476"/>
    </location>
</feature>
<dbReference type="InterPro" id="IPR013860">
    <property type="entry name" value="AreA_GATA"/>
</dbReference>
<dbReference type="SMART" id="SM00401">
    <property type="entry name" value="ZnF_GATA"/>
    <property type="match status" value="1"/>
</dbReference>
<feature type="compositionally biased region" description="Polar residues" evidence="9">
    <location>
        <begin position="72"/>
        <end position="90"/>
    </location>
</feature>
<feature type="region of interest" description="Disordered" evidence="9">
    <location>
        <begin position="368"/>
        <end position="446"/>
    </location>
</feature>
<feature type="compositionally biased region" description="Polar residues" evidence="9">
    <location>
        <begin position="1027"/>
        <end position="1036"/>
    </location>
</feature>
<evidence type="ECO:0000256" key="4">
    <source>
        <dbReference type="ARBA" id="ARBA00022833"/>
    </source>
</evidence>
<feature type="compositionally biased region" description="Polar residues" evidence="9">
    <location>
        <begin position="260"/>
        <end position="277"/>
    </location>
</feature>
<keyword evidence="6" id="KW-0804">Transcription</keyword>